<dbReference type="WBParaSite" id="HPBE_0002658701-mRNA-1">
    <property type="protein sequence ID" value="HPBE_0002658701-mRNA-1"/>
    <property type="gene ID" value="HPBE_0002658701"/>
</dbReference>
<name>A0A183GV67_HELPZ</name>
<sequence>LELVIGRRNERTTIQVWIVGVGGQPSNSNVLPSSRNVLPNFRTVLPISGNVLPSCETTCCRQKAVHVTSTCIHVPR</sequence>
<keyword evidence="1" id="KW-1185">Reference proteome</keyword>
<accession>A0A183GV67</accession>
<organism evidence="1 2">
    <name type="scientific">Heligmosomoides polygyrus</name>
    <name type="common">Parasitic roundworm</name>
    <dbReference type="NCBI Taxonomy" id="6339"/>
    <lineage>
        <taxon>Eukaryota</taxon>
        <taxon>Metazoa</taxon>
        <taxon>Ecdysozoa</taxon>
        <taxon>Nematoda</taxon>
        <taxon>Chromadorea</taxon>
        <taxon>Rhabditida</taxon>
        <taxon>Rhabditina</taxon>
        <taxon>Rhabditomorpha</taxon>
        <taxon>Strongyloidea</taxon>
        <taxon>Heligmosomidae</taxon>
        <taxon>Heligmosomoides</taxon>
    </lineage>
</organism>
<dbReference type="AlphaFoldDB" id="A0A183GV67"/>
<proteinExistence type="predicted"/>
<reference evidence="2" key="1">
    <citation type="submission" date="2019-09" db="UniProtKB">
        <authorList>
            <consortium name="WormBaseParasite"/>
        </authorList>
    </citation>
    <scope>IDENTIFICATION</scope>
</reference>
<dbReference type="Proteomes" id="UP000050761">
    <property type="component" value="Unassembled WGS sequence"/>
</dbReference>
<protein>
    <submittedName>
        <fullName evidence="2">Phlebovirus_G2 domain-containing protein</fullName>
    </submittedName>
</protein>
<evidence type="ECO:0000313" key="1">
    <source>
        <dbReference type="Proteomes" id="UP000050761"/>
    </source>
</evidence>
<evidence type="ECO:0000313" key="2">
    <source>
        <dbReference type="WBParaSite" id="HPBE_0002658701-mRNA-1"/>
    </source>
</evidence>